<reference evidence="2" key="1">
    <citation type="submission" date="2016-10" db="EMBL/GenBank/DDBJ databases">
        <title>Sequence of Gallionella enrichment culture.</title>
        <authorList>
            <person name="Poehlein A."/>
            <person name="Muehling M."/>
            <person name="Daniel R."/>
        </authorList>
    </citation>
    <scope>NUCLEOTIDE SEQUENCE</scope>
</reference>
<evidence type="ECO:0000313" key="2">
    <source>
        <dbReference type="EMBL" id="OIQ78962.1"/>
    </source>
</evidence>
<gene>
    <name evidence="2" type="ORF">GALL_393270</name>
</gene>
<feature type="compositionally biased region" description="Basic and acidic residues" evidence="1">
    <location>
        <begin position="61"/>
        <end position="84"/>
    </location>
</feature>
<dbReference type="AlphaFoldDB" id="A0A1J5Q704"/>
<comment type="caution">
    <text evidence="2">The sequence shown here is derived from an EMBL/GenBank/DDBJ whole genome shotgun (WGS) entry which is preliminary data.</text>
</comment>
<dbReference type="EMBL" id="MLJW01001302">
    <property type="protein sequence ID" value="OIQ78962.1"/>
    <property type="molecule type" value="Genomic_DNA"/>
</dbReference>
<feature type="region of interest" description="Disordered" evidence="1">
    <location>
        <begin position="45"/>
        <end position="84"/>
    </location>
</feature>
<evidence type="ECO:0000256" key="1">
    <source>
        <dbReference type="SAM" id="MobiDB-lite"/>
    </source>
</evidence>
<proteinExistence type="predicted"/>
<name>A0A1J5Q704_9ZZZZ</name>
<accession>A0A1J5Q704</accession>
<sequence>MASNEEFIAVSTGKKIETLKIEILNQNAIEYDGHAEAADRFAPGNKVHITPQSDGSLKTVVSEEREAMQTEERKAAEHDRGMSR</sequence>
<protein>
    <submittedName>
        <fullName evidence="2">Uncharacterized protein</fullName>
    </submittedName>
</protein>
<organism evidence="2">
    <name type="scientific">mine drainage metagenome</name>
    <dbReference type="NCBI Taxonomy" id="410659"/>
    <lineage>
        <taxon>unclassified sequences</taxon>
        <taxon>metagenomes</taxon>
        <taxon>ecological metagenomes</taxon>
    </lineage>
</organism>